<name>A0A8H5KIT1_GIBSU</name>
<keyword evidence="3" id="KW-0472">Membrane</keyword>
<dbReference type="AlphaFoldDB" id="A0A8H5KIT1"/>
<dbReference type="OrthoDB" id="3763672at2759"/>
<dbReference type="GO" id="GO:0016757">
    <property type="term" value="F:glycosyltransferase activity"/>
    <property type="evidence" value="ECO:0007669"/>
    <property type="project" value="UniProtKB-KW"/>
</dbReference>
<reference evidence="4 5" key="1">
    <citation type="submission" date="2020-05" db="EMBL/GenBank/DDBJ databases">
        <title>Identification and distribution of gene clusters putatively required for synthesis of sphingolipid metabolism inhibitors in phylogenetically diverse species of the filamentous fungus Fusarium.</title>
        <authorList>
            <person name="Kim H.-S."/>
            <person name="Busman M."/>
            <person name="Brown D.W."/>
            <person name="Divon H."/>
            <person name="Uhlig S."/>
            <person name="Proctor R.H."/>
        </authorList>
    </citation>
    <scope>NUCLEOTIDE SEQUENCE [LARGE SCALE GENOMIC DNA]</scope>
    <source>
        <strain evidence="4 5">NRRL 66333</strain>
    </source>
</reference>
<evidence type="ECO:0000256" key="2">
    <source>
        <dbReference type="ARBA" id="ARBA00022679"/>
    </source>
</evidence>
<dbReference type="InterPro" id="IPR008630">
    <property type="entry name" value="Glyco_trans_34"/>
</dbReference>
<protein>
    <recommendedName>
        <fullName evidence="6">Nucleotide-diphospho-sugar transferase domain-containing protein</fullName>
    </recommendedName>
</protein>
<evidence type="ECO:0008006" key="6">
    <source>
        <dbReference type="Google" id="ProtNLM"/>
    </source>
</evidence>
<feature type="transmembrane region" description="Helical" evidence="3">
    <location>
        <begin position="9"/>
        <end position="28"/>
    </location>
</feature>
<keyword evidence="2" id="KW-0808">Transferase</keyword>
<dbReference type="PANTHER" id="PTHR31306:SF3">
    <property type="entry name" value="NUCLEOTIDE-DIPHOSPHO-SUGAR TRANSFERASE DOMAIN-CONTAINING PROTEIN"/>
    <property type="match status" value="1"/>
</dbReference>
<comment type="caution">
    <text evidence="4">The sequence shown here is derived from an EMBL/GenBank/DDBJ whole genome shotgun (WGS) entry which is preliminary data.</text>
</comment>
<evidence type="ECO:0000256" key="3">
    <source>
        <dbReference type="SAM" id="Phobius"/>
    </source>
</evidence>
<keyword evidence="3" id="KW-0812">Transmembrane</keyword>
<dbReference type="GO" id="GO:0006487">
    <property type="term" value="P:protein N-linked glycosylation"/>
    <property type="evidence" value="ECO:0007669"/>
    <property type="project" value="TreeGrafter"/>
</dbReference>
<proteinExistence type="predicted"/>
<keyword evidence="5" id="KW-1185">Reference proteome</keyword>
<accession>A0A8H5KIT1</accession>
<evidence type="ECO:0000313" key="4">
    <source>
        <dbReference type="EMBL" id="KAF5574007.1"/>
    </source>
</evidence>
<organism evidence="4 5">
    <name type="scientific">Gibberella subglutinans</name>
    <name type="common">Fusarium subglutinans</name>
    <dbReference type="NCBI Taxonomy" id="42677"/>
    <lineage>
        <taxon>Eukaryota</taxon>
        <taxon>Fungi</taxon>
        <taxon>Dikarya</taxon>
        <taxon>Ascomycota</taxon>
        <taxon>Pezizomycotina</taxon>
        <taxon>Sordariomycetes</taxon>
        <taxon>Hypocreomycetidae</taxon>
        <taxon>Hypocreales</taxon>
        <taxon>Nectriaceae</taxon>
        <taxon>Fusarium</taxon>
        <taxon>Fusarium fujikuroi species complex</taxon>
    </lineage>
</organism>
<gene>
    <name evidence="4" type="ORF">FSUBG_14083</name>
</gene>
<sequence>MQLLSAERITIAMMALAIILQFLIYTSFGRHPEGVKVGKPLSPFLAEQHFRDEIRRLFSPTRLSMTQKSFSGALGYRLDMRDEPTWKTHLGHDLLIIDMDTRTPDIFKNRSHPKAMNWETLSSTQAGGIISAAVMNHFLYDKYINAREIPDHDSSWIRPHVLHSLLPHYKIIVAMDTDTTFQHLNLPLEWLFNRWGFVQNHTSIAMPVDTMEVKNGDKDASKDSRGQVVLNAGFIVVQRGEHTMAMLDAWKSCTDGKTYQDCGHWKKNWSHEQRAFSEYIRYDFNSDNRIVSIPCDDAMGYPEITDKEWINGGLSLVLRIQ</sequence>
<evidence type="ECO:0000256" key="1">
    <source>
        <dbReference type="ARBA" id="ARBA00022676"/>
    </source>
</evidence>
<dbReference type="GO" id="GO:0000139">
    <property type="term" value="C:Golgi membrane"/>
    <property type="evidence" value="ECO:0007669"/>
    <property type="project" value="TreeGrafter"/>
</dbReference>
<dbReference type="EMBL" id="JAAOAV010000542">
    <property type="protein sequence ID" value="KAF5574007.1"/>
    <property type="molecule type" value="Genomic_DNA"/>
</dbReference>
<keyword evidence="1" id="KW-0328">Glycosyltransferase</keyword>
<dbReference type="PANTHER" id="PTHR31306">
    <property type="entry name" value="ALPHA-1,6-MANNOSYLTRANSFERASE MNN11-RELATED"/>
    <property type="match status" value="1"/>
</dbReference>
<keyword evidence="3" id="KW-1133">Transmembrane helix</keyword>
<dbReference type="Proteomes" id="UP000547976">
    <property type="component" value="Unassembled WGS sequence"/>
</dbReference>
<dbReference type="GeneID" id="59313758"/>
<evidence type="ECO:0000313" key="5">
    <source>
        <dbReference type="Proteomes" id="UP000547976"/>
    </source>
</evidence>
<dbReference type="RefSeq" id="XP_036530458.1">
    <property type="nucleotide sequence ID" value="XM_036679040.1"/>
</dbReference>